<gene>
    <name evidence="2" type="ORF">Nkreftii_001476</name>
</gene>
<reference evidence="2 3" key="1">
    <citation type="journal article" date="2020" name="ISME J.">
        <title>Enrichment and physiological characterization of a novel comammox Nitrospira indicates ammonium inhibition of complete nitrification.</title>
        <authorList>
            <person name="Sakoula D."/>
            <person name="Koch H."/>
            <person name="Frank J."/>
            <person name="Jetten M.S.M."/>
            <person name="van Kessel M.A.H.J."/>
            <person name="Lucker S."/>
        </authorList>
    </citation>
    <scope>NUCLEOTIDE SEQUENCE [LARGE SCALE GENOMIC DNA]</scope>
    <source>
        <strain evidence="2">Comreactor17</strain>
    </source>
</reference>
<proteinExistence type="predicted"/>
<name>A0A7S8FD78_9BACT</name>
<protein>
    <submittedName>
        <fullName evidence="2">Uncharacterized protein</fullName>
    </submittedName>
</protein>
<keyword evidence="1" id="KW-1133">Transmembrane helix</keyword>
<organism evidence="2 3">
    <name type="scientific">Candidatus Nitrospira kreftii</name>
    <dbReference type="NCBI Taxonomy" id="2652173"/>
    <lineage>
        <taxon>Bacteria</taxon>
        <taxon>Pseudomonadati</taxon>
        <taxon>Nitrospirota</taxon>
        <taxon>Nitrospiria</taxon>
        <taxon>Nitrospirales</taxon>
        <taxon>Nitrospiraceae</taxon>
        <taxon>Nitrospira</taxon>
    </lineage>
</organism>
<evidence type="ECO:0000256" key="1">
    <source>
        <dbReference type="SAM" id="Phobius"/>
    </source>
</evidence>
<evidence type="ECO:0000313" key="2">
    <source>
        <dbReference type="EMBL" id="QPD03702.1"/>
    </source>
</evidence>
<sequence>MRMRWFNWLGLLMLIVGAAISEAVFFAASVKFNFLWYIAGAYVVVAAALFLWSSSAPGKPE</sequence>
<dbReference type="EMBL" id="CP047423">
    <property type="protein sequence ID" value="QPD03702.1"/>
    <property type="molecule type" value="Genomic_DNA"/>
</dbReference>
<accession>A0A7S8FD78</accession>
<evidence type="ECO:0000313" key="3">
    <source>
        <dbReference type="Proteomes" id="UP000593737"/>
    </source>
</evidence>
<feature type="transmembrane region" description="Helical" evidence="1">
    <location>
        <begin position="33"/>
        <end position="52"/>
    </location>
</feature>
<keyword evidence="1" id="KW-0812">Transmembrane</keyword>
<dbReference type="KEGG" id="nkf:Nkreftii_001476"/>
<dbReference type="Proteomes" id="UP000593737">
    <property type="component" value="Chromosome"/>
</dbReference>
<dbReference type="AlphaFoldDB" id="A0A7S8FD78"/>
<keyword evidence="1" id="KW-0472">Membrane</keyword>